<evidence type="ECO:0000313" key="2">
    <source>
        <dbReference type="EMBL" id="MFO3667044.1"/>
    </source>
</evidence>
<dbReference type="Proteomes" id="UP001637994">
    <property type="component" value="Unassembled WGS sequence"/>
</dbReference>
<feature type="region of interest" description="Disordered" evidence="1">
    <location>
        <begin position="1"/>
        <end position="76"/>
    </location>
</feature>
<keyword evidence="3" id="KW-1185">Reference proteome</keyword>
<proteinExistence type="predicted"/>
<gene>
    <name evidence="2" type="ORF">ACCQ42_04595</name>
</gene>
<feature type="compositionally biased region" description="Polar residues" evidence="1">
    <location>
        <begin position="1"/>
        <end position="13"/>
    </location>
</feature>
<organism evidence="2 3">
    <name type="scientific">Anaerococcus kampingae</name>
    <dbReference type="NCBI Taxonomy" id="3115614"/>
    <lineage>
        <taxon>Bacteria</taxon>
        <taxon>Bacillati</taxon>
        <taxon>Bacillota</taxon>
        <taxon>Tissierellia</taxon>
        <taxon>Tissierellales</taxon>
        <taxon>Peptoniphilaceae</taxon>
        <taxon>Anaerococcus</taxon>
    </lineage>
</organism>
<reference evidence="2 3" key="1">
    <citation type="journal article" date="2025" name="Anaerobe">
        <title>Description of Anaerococcus kampingiae sp. nov., Anaerococcus groningensis sp. nov., Anaerococcus martiniensis sp. nov., and Anaerococcus cruorum sp. nov., isolated from human clinical specimens.</title>
        <authorList>
            <person name="Boiten K.E."/>
            <person name="Meijer J."/>
            <person name="van Wezel E.M."/>
            <person name="Veloo A.C.M."/>
        </authorList>
    </citation>
    <scope>NUCLEOTIDE SEQUENCE [LARGE SCALE GENOMIC DNA]</scope>
    <source>
        <strain evidence="2 3">ENR0874</strain>
    </source>
</reference>
<comment type="caution">
    <text evidence="2">The sequence shown here is derived from an EMBL/GenBank/DDBJ whole genome shotgun (WGS) entry which is preliminary data.</text>
</comment>
<protein>
    <submittedName>
        <fullName evidence="2">Elastin-binding protein EbpS</fullName>
    </submittedName>
</protein>
<sequence length="76" mass="8587">MADNKVTNDNQYKGNKELDKKVREENKETGGESLDKKLSPDQENLRSISDEADENSNVGVEARRTRADFSENPSED</sequence>
<evidence type="ECO:0000313" key="3">
    <source>
        <dbReference type="Proteomes" id="UP001637994"/>
    </source>
</evidence>
<name>A0ABW9MCY7_9FIRM</name>
<dbReference type="RefSeq" id="WP_265213204.1">
    <property type="nucleotide sequence ID" value="NZ_JBGMEF010000018.1"/>
</dbReference>
<evidence type="ECO:0000256" key="1">
    <source>
        <dbReference type="SAM" id="MobiDB-lite"/>
    </source>
</evidence>
<dbReference type="EMBL" id="JBGMEF010000018">
    <property type="protein sequence ID" value="MFO3667044.1"/>
    <property type="molecule type" value="Genomic_DNA"/>
</dbReference>
<feature type="compositionally biased region" description="Basic and acidic residues" evidence="1">
    <location>
        <begin position="14"/>
        <end position="44"/>
    </location>
</feature>
<accession>A0ABW9MCY7</accession>